<keyword evidence="1" id="KW-0812">Transmembrane</keyword>
<gene>
    <name evidence="3" type="ORF">PDUR_19335</name>
</gene>
<keyword evidence="3" id="KW-0378">Hydrolase</keyword>
<dbReference type="AlphaFoldDB" id="A0A089HRW5"/>
<keyword evidence="1" id="KW-1133">Transmembrane helix</keyword>
<evidence type="ECO:0000313" key="4">
    <source>
        <dbReference type="Proteomes" id="UP000029409"/>
    </source>
</evidence>
<dbReference type="KEGG" id="pdu:PDUR_19335"/>
<dbReference type="GO" id="GO:0016787">
    <property type="term" value="F:hydrolase activity"/>
    <property type="evidence" value="ECO:0007669"/>
    <property type="project" value="UniProtKB-KW"/>
</dbReference>
<accession>A0A089HRW5</accession>
<dbReference type="STRING" id="44251.PDUR_19335"/>
<protein>
    <submittedName>
        <fullName evidence="3">Murein hydrolase</fullName>
    </submittedName>
</protein>
<sequence>MNPATAKLLEKLAVKVAADEESRKRILMLILAPVIGFLLLAAMVLQLLTSPLDSLKLMLRANEVPIVNEMRMDYGFTQLLQETDEGYQESQGQQYDGVIFRDGSREVVYYNQMDIRWADKPYGPRDTIGASGCGPTSLAIVVSTLTNKTVDPVMMSNWAYQNGYLAEGTGSYHSLIPDGARHFGLQVEGATTREQQKIIDALSRGSLVVVIMGKGHFTSSGHFMVLRGVSEDGKVLVADPASRKRSEQAWEFSIILNEARKNAAAGGPFWIINGKES</sequence>
<evidence type="ECO:0000259" key="2">
    <source>
        <dbReference type="Pfam" id="PF13529"/>
    </source>
</evidence>
<evidence type="ECO:0000313" key="3">
    <source>
        <dbReference type="EMBL" id="AIQ13827.1"/>
    </source>
</evidence>
<reference evidence="3 4" key="1">
    <citation type="submission" date="2014-08" db="EMBL/GenBank/DDBJ databases">
        <title>Comparative genomics of the Paenibacillus odorifer group.</title>
        <authorList>
            <person name="den Bakker H.C."/>
            <person name="Tsai Y.-C."/>
            <person name="Martin N."/>
            <person name="Korlach J."/>
            <person name="Wiedmann M."/>
        </authorList>
    </citation>
    <scope>NUCLEOTIDE SEQUENCE [LARGE SCALE GENOMIC DNA]</scope>
    <source>
        <strain evidence="3 4">DSM 1735</strain>
    </source>
</reference>
<dbReference type="InterPro" id="IPR039564">
    <property type="entry name" value="Peptidase_C39-like"/>
</dbReference>
<keyword evidence="1" id="KW-0472">Membrane</keyword>
<dbReference type="Gene3D" id="3.90.70.10">
    <property type="entry name" value="Cysteine proteinases"/>
    <property type="match status" value="1"/>
</dbReference>
<dbReference type="Proteomes" id="UP000029409">
    <property type="component" value="Chromosome"/>
</dbReference>
<proteinExistence type="predicted"/>
<dbReference type="RefSeq" id="WP_042207623.1">
    <property type="nucleotide sequence ID" value="NZ_CP009288.1"/>
</dbReference>
<evidence type="ECO:0000256" key="1">
    <source>
        <dbReference type="SAM" id="Phobius"/>
    </source>
</evidence>
<organism evidence="3 4">
    <name type="scientific">Paenibacillus durus</name>
    <name type="common">Paenibacillus azotofixans</name>
    <dbReference type="NCBI Taxonomy" id="44251"/>
    <lineage>
        <taxon>Bacteria</taxon>
        <taxon>Bacillati</taxon>
        <taxon>Bacillota</taxon>
        <taxon>Bacilli</taxon>
        <taxon>Bacillales</taxon>
        <taxon>Paenibacillaceae</taxon>
        <taxon>Paenibacillus</taxon>
    </lineage>
</organism>
<dbReference type="eggNOG" id="COG4990">
    <property type="taxonomic scope" value="Bacteria"/>
</dbReference>
<dbReference type="Pfam" id="PF13529">
    <property type="entry name" value="Peptidase_C39_2"/>
    <property type="match status" value="1"/>
</dbReference>
<keyword evidence="4" id="KW-1185">Reference proteome</keyword>
<dbReference type="EMBL" id="CP009288">
    <property type="protein sequence ID" value="AIQ13827.1"/>
    <property type="molecule type" value="Genomic_DNA"/>
</dbReference>
<name>A0A089HRW5_PAEDU</name>
<feature type="domain" description="Peptidase C39-like" evidence="2">
    <location>
        <begin position="106"/>
        <end position="241"/>
    </location>
</feature>
<feature type="transmembrane region" description="Helical" evidence="1">
    <location>
        <begin position="26"/>
        <end position="48"/>
    </location>
</feature>